<evidence type="ECO:0000256" key="5">
    <source>
        <dbReference type="SAM" id="MobiDB-lite"/>
    </source>
</evidence>
<dbReference type="Pfam" id="PF01555">
    <property type="entry name" value="N6_N4_Mtase"/>
    <property type="match status" value="1"/>
</dbReference>
<gene>
    <name evidence="7" type="ORF">SLA_7160</name>
</gene>
<dbReference type="PRINTS" id="PR00508">
    <property type="entry name" value="S21N4MTFRASE"/>
</dbReference>
<protein>
    <recommendedName>
        <fullName evidence="4">Methyltransferase</fullName>
        <ecNumber evidence="4">2.1.1.-</ecNumber>
    </recommendedName>
</protein>
<dbReference type="KEGG" id="slau:SLA_7160"/>
<reference evidence="7 8" key="1">
    <citation type="journal article" date="2016" name="Genome Announc.">
        <title>Complete Genome Sequence of Thiostrepton-Producing Streptomyces laurentii ATCC 31255.</title>
        <authorList>
            <person name="Doi K."/>
            <person name="Fujino Y."/>
            <person name="Nagayoshi Y."/>
            <person name="Ohshima T."/>
            <person name="Ogata S."/>
        </authorList>
    </citation>
    <scope>NUCLEOTIDE SEQUENCE [LARGE SCALE GENOMIC DNA]</scope>
    <source>
        <strain evidence="7 8">ATCC 31255</strain>
    </source>
</reference>
<dbReference type="SUPFAM" id="SSF53335">
    <property type="entry name" value="S-adenosyl-L-methionine-dependent methyltransferases"/>
    <property type="match status" value="1"/>
</dbReference>
<name>A0A160P990_STRLU</name>
<feature type="region of interest" description="Disordered" evidence="5">
    <location>
        <begin position="228"/>
        <end position="304"/>
    </location>
</feature>
<feature type="domain" description="DNA methylase N-4/N-6" evidence="6">
    <location>
        <begin position="44"/>
        <end position="226"/>
    </location>
</feature>
<evidence type="ECO:0000256" key="2">
    <source>
        <dbReference type="ARBA" id="ARBA00022603"/>
    </source>
</evidence>
<dbReference type="GO" id="GO:0032259">
    <property type="term" value="P:methylation"/>
    <property type="evidence" value="ECO:0007669"/>
    <property type="project" value="UniProtKB-KW"/>
</dbReference>
<feature type="compositionally biased region" description="Pro residues" evidence="5">
    <location>
        <begin position="246"/>
        <end position="259"/>
    </location>
</feature>
<evidence type="ECO:0000256" key="1">
    <source>
        <dbReference type="ARBA" id="ARBA00006594"/>
    </source>
</evidence>
<dbReference type="Proteomes" id="UP000217676">
    <property type="component" value="Chromosome"/>
</dbReference>
<comment type="similarity">
    <text evidence="1 4">Belongs to the N(4)/N(6)-methyltransferase family.</text>
</comment>
<proteinExistence type="inferred from homology"/>
<feature type="compositionally biased region" description="Polar residues" evidence="5">
    <location>
        <begin position="287"/>
        <end position="296"/>
    </location>
</feature>
<dbReference type="EC" id="2.1.1.-" evidence="4"/>
<dbReference type="InterPro" id="IPR001091">
    <property type="entry name" value="RM_Methyltransferase"/>
</dbReference>
<evidence type="ECO:0000256" key="3">
    <source>
        <dbReference type="ARBA" id="ARBA00022679"/>
    </source>
</evidence>
<evidence type="ECO:0000313" key="7">
    <source>
        <dbReference type="EMBL" id="BAU88026.1"/>
    </source>
</evidence>
<dbReference type="Gene3D" id="3.40.50.150">
    <property type="entry name" value="Vaccinia Virus protein VP39"/>
    <property type="match status" value="1"/>
</dbReference>
<dbReference type="GO" id="GO:0008170">
    <property type="term" value="F:N-methyltransferase activity"/>
    <property type="evidence" value="ECO:0007669"/>
    <property type="project" value="InterPro"/>
</dbReference>
<evidence type="ECO:0000259" key="6">
    <source>
        <dbReference type="Pfam" id="PF01555"/>
    </source>
</evidence>
<dbReference type="PROSITE" id="PS00092">
    <property type="entry name" value="N6_MTASE"/>
    <property type="match status" value="1"/>
</dbReference>
<dbReference type="InterPro" id="IPR002941">
    <property type="entry name" value="DNA_methylase_N4/N6"/>
</dbReference>
<keyword evidence="2 7" id="KW-0489">Methyltransferase</keyword>
<dbReference type="InterPro" id="IPR002052">
    <property type="entry name" value="DNA_methylase_N6_adenine_CS"/>
</dbReference>
<evidence type="ECO:0000256" key="4">
    <source>
        <dbReference type="RuleBase" id="RU362026"/>
    </source>
</evidence>
<keyword evidence="8" id="KW-1185">Reference proteome</keyword>
<dbReference type="FunFam" id="3.40.50.150:FF:000166">
    <property type="entry name" value="Methyltransferase"/>
    <property type="match status" value="1"/>
</dbReference>
<sequence>MGLRRGLELFSRIPSPNWGPLLSFSLHQGDALSVLSTLPDACADSVITDPPYNSGGRTAQERTSRSARQKYVSADAKHALPDFVGENMDQRSFTLWLTQIMTEAHRATKTGGTALLFTDWRQLPATTDALQAAGWLWLGVLTWHKPQARPQKGKFRQDSEFIVWGAKGKIDAAANPVYLPGLYSASQPSGKERRHITQKPVSVMRELVKICPPGGTVLDFCAGSGSPGSPLCSKDGSSSASRRPRNTPPSPPSGWPRPSSRPRPRAISRWQPDPHRPDFSFRRAQYSGGSPVSETGDSLDHRGR</sequence>
<dbReference type="InterPro" id="IPR029063">
    <property type="entry name" value="SAM-dependent_MTases_sf"/>
</dbReference>
<organism evidence="7 8">
    <name type="scientific">Streptomyces laurentii</name>
    <dbReference type="NCBI Taxonomy" id="39478"/>
    <lineage>
        <taxon>Bacteria</taxon>
        <taxon>Bacillati</taxon>
        <taxon>Actinomycetota</taxon>
        <taxon>Actinomycetes</taxon>
        <taxon>Kitasatosporales</taxon>
        <taxon>Streptomycetaceae</taxon>
        <taxon>Streptomyces</taxon>
    </lineage>
</organism>
<dbReference type="AlphaFoldDB" id="A0A160P990"/>
<keyword evidence="3" id="KW-0808">Transferase</keyword>
<dbReference type="REBASE" id="144632">
    <property type="entry name" value="M.Sla31255ORF7160P"/>
</dbReference>
<accession>A0A160P990</accession>
<evidence type="ECO:0000313" key="8">
    <source>
        <dbReference type="Proteomes" id="UP000217676"/>
    </source>
</evidence>
<feature type="compositionally biased region" description="Basic and acidic residues" evidence="5">
    <location>
        <begin position="272"/>
        <end position="281"/>
    </location>
</feature>
<dbReference type="EMBL" id="AP017424">
    <property type="protein sequence ID" value="BAU88026.1"/>
    <property type="molecule type" value="Genomic_DNA"/>
</dbReference>
<dbReference type="GO" id="GO:0003677">
    <property type="term" value="F:DNA binding"/>
    <property type="evidence" value="ECO:0007669"/>
    <property type="project" value="InterPro"/>
</dbReference>